<feature type="non-terminal residue" evidence="1">
    <location>
        <position position="1"/>
    </location>
</feature>
<accession>A0A381SJ94</accession>
<dbReference type="AlphaFoldDB" id="A0A381SJ94"/>
<organism evidence="1">
    <name type="scientific">marine metagenome</name>
    <dbReference type="NCBI Taxonomy" id="408172"/>
    <lineage>
        <taxon>unclassified sequences</taxon>
        <taxon>metagenomes</taxon>
        <taxon>ecological metagenomes</taxon>
    </lineage>
</organism>
<evidence type="ECO:0000313" key="1">
    <source>
        <dbReference type="EMBL" id="SVA03348.1"/>
    </source>
</evidence>
<proteinExistence type="predicted"/>
<gene>
    <name evidence="1" type="ORF">METZ01_LOCUS56202</name>
</gene>
<sequence>VIEFIQNKIFAFDLIVFLTIIYYMAQCATKGFTLSLFSFSKWLIA</sequence>
<dbReference type="EMBL" id="UINC01003099">
    <property type="protein sequence ID" value="SVA03348.1"/>
    <property type="molecule type" value="Genomic_DNA"/>
</dbReference>
<name>A0A381SJ94_9ZZZZ</name>
<feature type="non-terminal residue" evidence="1">
    <location>
        <position position="45"/>
    </location>
</feature>
<reference evidence="1" key="1">
    <citation type="submission" date="2018-05" db="EMBL/GenBank/DDBJ databases">
        <authorList>
            <person name="Lanie J.A."/>
            <person name="Ng W.-L."/>
            <person name="Kazmierczak K.M."/>
            <person name="Andrzejewski T.M."/>
            <person name="Davidsen T.M."/>
            <person name="Wayne K.J."/>
            <person name="Tettelin H."/>
            <person name="Glass J.I."/>
            <person name="Rusch D."/>
            <person name="Podicherti R."/>
            <person name="Tsui H.-C.T."/>
            <person name="Winkler M.E."/>
        </authorList>
    </citation>
    <scope>NUCLEOTIDE SEQUENCE</scope>
</reference>
<protein>
    <submittedName>
        <fullName evidence="1">Uncharacterized protein</fullName>
    </submittedName>
</protein>